<evidence type="ECO:0000259" key="13">
    <source>
        <dbReference type="PROSITE" id="PS51050"/>
    </source>
</evidence>
<evidence type="ECO:0000256" key="10">
    <source>
        <dbReference type="SAM" id="MobiDB-lite"/>
    </source>
</evidence>
<dbReference type="CDD" id="cd18793">
    <property type="entry name" value="SF2_C_SNF"/>
    <property type="match status" value="1"/>
</dbReference>
<keyword evidence="7" id="KW-0862">Zinc</keyword>
<dbReference type="InterPro" id="IPR050628">
    <property type="entry name" value="SNF2_RAD54_helicase_TF"/>
</dbReference>
<dbReference type="SUPFAM" id="SSF57850">
    <property type="entry name" value="RING/U-box"/>
    <property type="match status" value="1"/>
</dbReference>
<evidence type="ECO:0000259" key="11">
    <source>
        <dbReference type="PROSITE" id="PS50089"/>
    </source>
</evidence>
<dbReference type="SUPFAM" id="SSF52540">
    <property type="entry name" value="P-loop containing nucleoside triphosphate hydrolases"/>
    <property type="match status" value="3"/>
</dbReference>
<dbReference type="PANTHER" id="PTHR45626">
    <property type="entry name" value="TRANSCRIPTION TERMINATION FACTOR 2-RELATED"/>
    <property type="match status" value="1"/>
</dbReference>
<evidence type="ECO:0000256" key="5">
    <source>
        <dbReference type="ARBA" id="ARBA00022801"/>
    </source>
</evidence>
<keyword evidence="16" id="KW-1185">Reference proteome</keyword>
<dbReference type="SMART" id="SM00490">
    <property type="entry name" value="HELICc"/>
    <property type="match status" value="1"/>
</dbReference>
<dbReference type="InterPro" id="IPR000330">
    <property type="entry name" value="SNF2_N"/>
</dbReference>
<reference evidence="15 16" key="1">
    <citation type="submission" date="2024-06" db="EMBL/GenBank/DDBJ databases">
        <authorList>
            <person name="Kraege A."/>
            <person name="Thomma B."/>
        </authorList>
    </citation>
    <scope>NUCLEOTIDE SEQUENCE [LARGE SCALE GENOMIC DNA]</scope>
</reference>
<sequence>MVAIASDVEAQVRVDIHLHTSLWERQTWRKDSAAALIFARLLPLSKEKNQPSARLERLPPEHFSIASCFSELRLPACDPPLPATCHTGASLLGLPVEVLTNVIGHLGVQDICSLRMASKFCMAICREATPGLQLCLYPHQRTARRWMLQREAARGPIEPPTWRRFETAEGLPIWLCSATGDVMTEEPPRFSDIRGGLFCDEPGLGKTITALSLVLSTKGHRPAAPPGKEVINLSDAHGRRAAFYTVDTGDKQEGHGSASGVSRRSDRSQRPLDRYSPDDEKSAPKPPRPAPGRTLRSNSDSAVRQLAAEEAAQQDKQSKAARSPPHADGLRDYGCTAAGSPCHAAEGHHEHDGPLRKRQKLGSSTSDVGDSSCCTASIPMTTWVQCDACSKWRSLTQVPAEATWMCTMHPDPAYRSCRVPQERPPSDDLYMECDGYVADCSQMGASANVKYFGDLASRHLRSVDIRQRVLTWLSKLKHKDLLEGVKVPTAKLGLTATDQITSLLAELELTPISPDGKKTSSANAALWQQGHRLTLLYFDATAAREAAALCKEMASGPEAVQMRVYLSPATLLVVPATLIGHWREQIAMHTAEGALRVLVLDKAADGHEHTALDTAWHHDLVITTFQRLSVEWGKGRKNVRSLFSQVHWLRVILDEGHMLGASLQMTNKLSMAINLKAERRWIMTGTPTPSTPTSHVAHLQPLLSFLGQQPYGTQRNFWEVAVQKPFEAHLPEARDRLMQLLRHTAIRASKDDLETMVRRIHKVTRVDFAQRHAMSYNELVNLVKNNILTSDWGDEDHIESILSEKCKWNSQMFKNIRLSCNVAGVCNIAVKEDDLKETLEFLAERLELETVDAEFPPWLPETHPLAGIEASLRSGCDCQVCGAFARMPLVTPCGHLVCSDCAAPHRTECPSCKKGYLMQRIDDPDRKAYNTNPKWEVPLEFIEWQPSYTQEGAEGISGGEWSADWQVRTSSKILHLLKRLTKIGSVPKKAPPPSPQQDSIWQIPEGQPAEKEPLTKAIVFSHLWTHSQLIEGQLRGHGIHVALFKGNMKPEEKAAALRSFKENNQCSVLLMDEAGSVGLDLSFVSWVFLMEPLENASLEEQVISRAHRMGAKAAVQVETLVMRGTVEERVLEVRALQRRPAAEQGATEEPSVTAMDVRPGQLRVVAQQGAKRGATIREEHNAMLRALLCIKVADLHDVQDM</sequence>
<dbReference type="Pfam" id="PF00646">
    <property type="entry name" value="F-box"/>
    <property type="match status" value="1"/>
</dbReference>
<evidence type="ECO:0000256" key="7">
    <source>
        <dbReference type="ARBA" id="ARBA00022833"/>
    </source>
</evidence>
<dbReference type="InterPro" id="IPR011124">
    <property type="entry name" value="Znf_CW"/>
</dbReference>
<dbReference type="Pfam" id="PF00176">
    <property type="entry name" value="SNF2-rel_dom"/>
    <property type="match status" value="1"/>
</dbReference>
<keyword evidence="4 9" id="KW-0863">Zinc-finger</keyword>
<dbReference type="InterPro" id="IPR001841">
    <property type="entry name" value="Znf_RING"/>
</dbReference>
<evidence type="ECO:0000256" key="9">
    <source>
        <dbReference type="PROSITE-ProRule" id="PRU00175"/>
    </source>
</evidence>
<dbReference type="EMBL" id="CAXHTA020000003">
    <property type="protein sequence ID" value="CAL5220128.1"/>
    <property type="molecule type" value="Genomic_DNA"/>
</dbReference>
<feature type="domain" description="Helicase C-terminal" evidence="14">
    <location>
        <begin position="995"/>
        <end position="1147"/>
    </location>
</feature>
<comment type="similarity">
    <text evidence="1">Belongs to the SNF2/RAD54 helicase family. RAD16 subfamily.</text>
</comment>
<keyword evidence="2" id="KW-0479">Metal-binding</keyword>
<dbReference type="InterPro" id="IPR001810">
    <property type="entry name" value="F-box_dom"/>
</dbReference>
<evidence type="ECO:0000256" key="1">
    <source>
        <dbReference type="ARBA" id="ARBA00008438"/>
    </source>
</evidence>
<dbReference type="Gene3D" id="3.30.40.100">
    <property type="match status" value="1"/>
</dbReference>
<evidence type="ECO:0000256" key="3">
    <source>
        <dbReference type="ARBA" id="ARBA00022741"/>
    </source>
</evidence>
<dbReference type="Pfam" id="PF00271">
    <property type="entry name" value="Helicase_C"/>
    <property type="match status" value="1"/>
</dbReference>
<keyword evidence="5" id="KW-0378">Hydrolase</keyword>
<dbReference type="CDD" id="cd16449">
    <property type="entry name" value="RING-HC"/>
    <property type="match status" value="1"/>
</dbReference>
<keyword evidence="3" id="KW-0547">Nucleotide-binding</keyword>
<dbReference type="Pfam" id="PF07496">
    <property type="entry name" value="zf-CW"/>
    <property type="match status" value="1"/>
</dbReference>
<dbReference type="SMART" id="SM00487">
    <property type="entry name" value="DEXDc"/>
    <property type="match status" value="1"/>
</dbReference>
<feature type="domain" description="RING-type" evidence="11">
    <location>
        <begin position="878"/>
        <end position="913"/>
    </location>
</feature>
<dbReference type="PROSITE" id="PS51194">
    <property type="entry name" value="HELICASE_CTER"/>
    <property type="match status" value="1"/>
</dbReference>
<dbReference type="InterPro" id="IPR014001">
    <property type="entry name" value="Helicase_ATP-bd"/>
</dbReference>
<evidence type="ECO:0000313" key="16">
    <source>
        <dbReference type="Proteomes" id="UP001497392"/>
    </source>
</evidence>
<dbReference type="PROSITE" id="PS00518">
    <property type="entry name" value="ZF_RING_1"/>
    <property type="match status" value="1"/>
</dbReference>
<feature type="compositionally biased region" description="Basic and acidic residues" evidence="10">
    <location>
        <begin position="345"/>
        <end position="355"/>
    </location>
</feature>
<evidence type="ECO:0000256" key="4">
    <source>
        <dbReference type="ARBA" id="ARBA00022771"/>
    </source>
</evidence>
<dbReference type="PANTHER" id="PTHR45626:SF14">
    <property type="entry name" value="ATP-DEPENDENT DNA HELICASE (EUROFUNG)"/>
    <property type="match status" value="1"/>
</dbReference>
<dbReference type="CDD" id="cd09917">
    <property type="entry name" value="F-box_SF"/>
    <property type="match status" value="1"/>
</dbReference>
<comment type="caution">
    <text evidence="15">The sequence shown here is derived from an EMBL/GenBank/DDBJ whole genome shotgun (WGS) entry which is preliminary data.</text>
</comment>
<accession>A0ABP1FJJ3</accession>
<dbReference type="PROSITE" id="PS50181">
    <property type="entry name" value="FBOX"/>
    <property type="match status" value="1"/>
</dbReference>
<dbReference type="InterPro" id="IPR038718">
    <property type="entry name" value="SNF2-like_sf"/>
</dbReference>
<evidence type="ECO:0000256" key="6">
    <source>
        <dbReference type="ARBA" id="ARBA00022806"/>
    </source>
</evidence>
<dbReference type="Proteomes" id="UP001497392">
    <property type="component" value="Unassembled WGS sequence"/>
</dbReference>
<gene>
    <name evidence="15" type="primary">g2085</name>
    <name evidence="15" type="ORF">VP750_LOCUS1787</name>
</gene>
<keyword evidence="8" id="KW-0067">ATP-binding</keyword>
<evidence type="ECO:0000313" key="15">
    <source>
        <dbReference type="EMBL" id="CAL5220128.1"/>
    </source>
</evidence>
<dbReference type="InterPro" id="IPR049730">
    <property type="entry name" value="SNF2/RAD54-like_C"/>
</dbReference>
<proteinExistence type="inferred from homology"/>
<dbReference type="InterPro" id="IPR017907">
    <property type="entry name" value="Znf_RING_CS"/>
</dbReference>
<dbReference type="InterPro" id="IPR013083">
    <property type="entry name" value="Znf_RING/FYVE/PHD"/>
</dbReference>
<dbReference type="Gene3D" id="3.40.50.300">
    <property type="entry name" value="P-loop containing nucleotide triphosphate hydrolases"/>
    <property type="match status" value="1"/>
</dbReference>
<feature type="region of interest" description="Disordered" evidence="10">
    <location>
        <begin position="245"/>
        <end position="368"/>
    </location>
</feature>
<organism evidence="15 16">
    <name type="scientific">Coccomyxa viridis</name>
    <dbReference type="NCBI Taxonomy" id="1274662"/>
    <lineage>
        <taxon>Eukaryota</taxon>
        <taxon>Viridiplantae</taxon>
        <taxon>Chlorophyta</taxon>
        <taxon>core chlorophytes</taxon>
        <taxon>Trebouxiophyceae</taxon>
        <taxon>Trebouxiophyceae incertae sedis</taxon>
        <taxon>Coccomyxaceae</taxon>
        <taxon>Coccomyxa</taxon>
    </lineage>
</organism>
<feature type="domain" description="CW-type" evidence="13">
    <location>
        <begin position="377"/>
        <end position="425"/>
    </location>
</feature>
<feature type="compositionally biased region" description="Basic and acidic residues" evidence="10">
    <location>
        <begin position="263"/>
        <end position="283"/>
    </location>
</feature>
<dbReference type="PROSITE" id="PS51050">
    <property type="entry name" value="ZF_CW"/>
    <property type="match status" value="1"/>
</dbReference>
<evidence type="ECO:0000259" key="12">
    <source>
        <dbReference type="PROSITE" id="PS50181"/>
    </source>
</evidence>
<dbReference type="PROSITE" id="PS50089">
    <property type="entry name" value="ZF_RING_2"/>
    <property type="match status" value="1"/>
</dbReference>
<keyword evidence="6" id="KW-0347">Helicase</keyword>
<evidence type="ECO:0000259" key="14">
    <source>
        <dbReference type="PROSITE" id="PS51194"/>
    </source>
</evidence>
<protein>
    <submittedName>
        <fullName evidence="15">G2085 protein</fullName>
    </submittedName>
</protein>
<evidence type="ECO:0000256" key="8">
    <source>
        <dbReference type="ARBA" id="ARBA00022840"/>
    </source>
</evidence>
<evidence type="ECO:0000256" key="2">
    <source>
        <dbReference type="ARBA" id="ARBA00022723"/>
    </source>
</evidence>
<name>A0ABP1FJJ3_9CHLO</name>
<dbReference type="Gene3D" id="3.40.50.10810">
    <property type="entry name" value="Tandem AAA-ATPase domain"/>
    <property type="match status" value="1"/>
</dbReference>
<feature type="domain" description="F-box" evidence="12">
    <location>
        <begin position="88"/>
        <end position="119"/>
    </location>
</feature>
<dbReference type="Gene3D" id="3.30.40.10">
    <property type="entry name" value="Zinc/RING finger domain, C3HC4 (zinc finger)"/>
    <property type="match status" value="1"/>
</dbReference>
<dbReference type="InterPro" id="IPR001650">
    <property type="entry name" value="Helicase_C-like"/>
</dbReference>
<dbReference type="SMART" id="SM00184">
    <property type="entry name" value="RING"/>
    <property type="match status" value="1"/>
</dbReference>
<dbReference type="InterPro" id="IPR027417">
    <property type="entry name" value="P-loop_NTPase"/>
</dbReference>